<sequence>MMRALRLGFAVLCAAAISMPFIAHAVTLDDLQQRFSQNTLLRAQFEQQRTISGMSQPLKSSGNLLIAPEKGLVWNQSAPFAMTMLMTDTKMEQRISGQAPQVVTAQSHPQMFQFNSLLTALFHADRQTLEQNFTLSFSDLGQQRWRLDLQPTTMPLNKLFRSISLNGAEFLDEIRIEDMQGDGTHIRFFNQKTKPDALTPDEKRYFSP</sequence>
<comment type="subunit">
    <text evidence="1">Monomer.</text>
</comment>
<dbReference type="KEGG" id="lri:NCTC12151_03685"/>
<organism evidence="6 7">
    <name type="scientific">Leminorella richardii</name>
    <dbReference type="NCBI Taxonomy" id="158841"/>
    <lineage>
        <taxon>Bacteria</taxon>
        <taxon>Pseudomonadati</taxon>
        <taxon>Pseudomonadota</taxon>
        <taxon>Gammaproteobacteria</taxon>
        <taxon>Enterobacterales</taxon>
        <taxon>Budviciaceae</taxon>
        <taxon>Leminorella</taxon>
    </lineage>
</organism>
<protein>
    <submittedName>
        <fullName evidence="6">Lipoprotein chaperone</fullName>
    </submittedName>
</protein>
<feature type="chain" id="PRO_5015936762" evidence="5">
    <location>
        <begin position="26"/>
        <end position="208"/>
    </location>
</feature>
<dbReference type="Pfam" id="PF19574">
    <property type="entry name" value="LolA_3"/>
    <property type="match status" value="1"/>
</dbReference>
<accession>A0A2X4V1E7</accession>
<keyword evidence="6" id="KW-0449">Lipoprotein</keyword>
<keyword evidence="3 5" id="KW-0732">Signal</keyword>
<evidence type="ECO:0000313" key="7">
    <source>
        <dbReference type="Proteomes" id="UP000249005"/>
    </source>
</evidence>
<dbReference type="EMBL" id="LS483470">
    <property type="protein sequence ID" value="SQI44449.1"/>
    <property type="molecule type" value="Genomic_DNA"/>
</dbReference>
<evidence type="ECO:0000256" key="2">
    <source>
        <dbReference type="ARBA" id="ARBA00022448"/>
    </source>
</evidence>
<evidence type="ECO:0000313" key="6">
    <source>
        <dbReference type="EMBL" id="SQI44449.1"/>
    </source>
</evidence>
<evidence type="ECO:0000256" key="5">
    <source>
        <dbReference type="SAM" id="SignalP"/>
    </source>
</evidence>
<dbReference type="InterPro" id="IPR029046">
    <property type="entry name" value="LolA/LolB/LppX"/>
</dbReference>
<dbReference type="Gene3D" id="2.50.20.10">
    <property type="entry name" value="Lipoprotein localisation LolA/LolB/LppX"/>
    <property type="match status" value="1"/>
</dbReference>
<dbReference type="GO" id="GO:0015031">
    <property type="term" value="P:protein transport"/>
    <property type="evidence" value="ECO:0007669"/>
    <property type="project" value="UniProtKB-KW"/>
</dbReference>
<name>A0A2X4V1E7_9GAMM</name>
<dbReference type="SUPFAM" id="SSF89392">
    <property type="entry name" value="Prokaryotic lipoproteins and lipoprotein localization factors"/>
    <property type="match status" value="1"/>
</dbReference>
<feature type="signal peptide" evidence="5">
    <location>
        <begin position="1"/>
        <end position="25"/>
    </location>
</feature>
<dbReference type="CDD" id="cd16325">
    <property type="entry name" value="LolA"/>
    <property type="match status" value="1"/>
</dbReference>
<proteinExistence type="predicted"/>
<evidence type="ECO:0000256" key="4">
    <source>
        <dbReference type="ARBA" id="ARBA00022927"/>
    </source>
</evidence>
<dbReference type="InterPro" id="IPR004564">
    <property type="entry name" value="OM_lipoprot_carrier_LolA-like"/>
</dbReference>
<evidence type="ECO:0000256" key="1">
    <source>
        <dbReference type="ARBA" id="ARBA00011245"/>
    </source>
</evidence>
<keyword evidence="7" id="KW-1185">Reference proteome</keyword>
<dbReference type="AlphaFoldDB" id="A0A2X4V1E7"/>
<evidence type="ECO:0000256" key="3">
    <source>
        <dbReference type="ARBA" id="ARBA00022729"/>
    </source>
</evidence>
<keyword evidence="2" id="KW-0813">Transport</keyword>
<keyword evidence="4" id="KW-0653">Protein transport</keyword>
<gene>
    <name evidence="6" type="ORF">NCTC12151_03685</name>
</gene>
<reference evidence="6 7" key="1">
    <citation type="submission" date="2018-06" db="EMBL/GenBank/DDBJ databases">
        <authorList>
            <consortium name="Pathogen Informatics"/>
            <person name="Doyle S."/>
        </authorList>
    </citation>
    <scope>NUCLEOTIDE SEQUENCE [LARGE SCALE GENOMIC DNA]</scope>
    <source>
        <strain evidence="6 7">NCTC12151</strain>
    </source>
</reference>
<dbReference type="Proteomes" id="UP000249005">
    <property type="component" value="Chromosome 1"/>
</dbReference>